<dbReference type="Proteomes" id="UP000623172">
    <property type="component" value="Unassembled WGS sequence"/>
</dbReference>
<dbReference type="PANTHER" id="PTHR19278:SF9">
    <property type="entry name" value="URIDINE 5'-MONOPHOSPHATE SYNTHASE"/>
    <property type="match status" value="1"/>
</dbReference>
<evidence type="ECO:0000256" key="7">
    <source>
        <dbReference type="HAMAP-Rule" id="MF_01208"/>
    </source>
</evidence>
<feature type="binding site" evidence="7">
    <location>
        <position position="118"/>
    </location>
    <ligand>
        <name>orotate</name>
        <dbReference type="ChEBI" id="CHEBI:30839"/>
    </ligand>
</feature>
<comment type="caution">
    <text evidence="7">Lacks conserved residue(s) required for the propagation of feature annotation.</text>
</comment>
<comment type="pathway">
    <text evidence="1 7">Pyrimidine metabolism; UMP biosynthesis via de novo pathway; UMP from orotate: step 1/2.</text>
</comment>
<comment type="catalytic activity">
    <reaction evidence="7">
        <text>orotidine 5'-phosphate + diphosphate = orotate + 5-phospho-alpha-D-ribose 1-diphosphate</text>
        <dbReference type="Rhea" id="RHEA:10380"/>
        <dbReference type="ChEBI" id="CHEBI:30839"/>
        <dbReference type="ChEBI" id="CHEBI:33019"/>
        <dbReference type="ChEBI" id="CHEBI:57538"/>
        <dbReference type="ChEBI" id="CHEBI:58017"/>
        <dbReference type="EC" id="2.4.2.10"/>
    </reaction>
</comment>
<keyword evidence="3 7" id="KW-0328">Glycosyltransferase</keyword>
<proteinExistence type="inferred from homology"/>
<dbReference type="RefSeq" id="WP_249317287.1">
    <property type="nucleotide sequence ID" value="NZ_JACRSR010000005.1"/>
</dbReference>
<dbReference type="Gene3D" id="3.40.50.2020">
    <property type="match status" value="1"/>
</dbReference>
<dbReference type="NCBIfam" id="TIGR01367">
    <property type="entry name" value="pyrE_Therm"/>
    <property type="match status" value="1"/>
</dbReference>
<reference evidence="9" key="1">
    <citation type="submission" date="2020-08" db="EMBL/GenBank/DDBJ databases">
        <title>Genome public.</title>
        <authorList>
            <person name="Liu C."/>
            <person name="Sun Q."/>
        </authorList>
    </citation>
    <scope>NUCLEOTIDE SEQUENCE</scope>
    <source>
        <strain evidence="9">NSJ-53</strain>
    </source>
</reference>
<dbReference type="GO" id="GO:0000287">
    <property type="term" value="F:magnesium ion binding"/>
    <property type="evidence" value="ECO:0007669"/>
    <property type="project" value="UniProtKB-UniRule"/>
</dbReference>
<dbReference type="HAMAP" id="MF_01208">
    <property type="entry name" value="PyrE"/>
    <property type="match status" value="1"/>
</dbReference>
<keyword evidence="10" id="KW-1185">Reference proteome</keyword>
<dbReference type="EMBL" id="JACRSR010000005">
    <property type="protein sequence ID" value="MBC8532171.1"/>
    <property type="molecule type" value="Genomic_DNA"/>
</dbReference>
<sequence>MKKEEALDILRKSGAMLEGHFRLTSGLHSNRYMQCAQLFKSPEYSRILCEDLVNKFEGTKIDLVVGPAMGGMIMAYEVARQMGVPNIFAERENGVMTFRRGFRVPEGARVLITEDVVTTGGSVREVMKLVEEAGAEVVAVGVVVDRSEGAVDFGVPMQAVLSMKVEAFKPEECPLCKEGVPVVKPGSRPVK</sequence>
<dbReference type="InterPro" id="IPR029057">
    <property type="entry name" value="PRTase-like"/>
</dbReference>
<keyword evidence="5 7" id="KW-0460">Magnesium</keyword>
<comment type="subunit">
    <text evidence="7">Homodimer.</text>
</comment>
<feature type="domain" description="Phosphoribosyltransferase" evidence="8">
    <location>
        <begin position="52"/>
        <end position="150"/>
    </location>
</feature>
<organism evidence="9 10">
    <name type="scientific">Gehongia tenuis</name>
    <dbReference type="NCBI Taxonomy" id="2763655"/>
    <lineage>
        <taxon>Bacteria</taxon>
        <taxon>Bacillati</taxon>
        <taxon>Bacillota</taxon>
        <taxon>Clostridia</taxon>
        <taxon>Christensenellales</taxon>
        <taxon>Christensenellaceae</taxon>
        <taxon>Gehongia</taxon>
    </lineage>
</organism>
<evidence type="ECO:0000259" key="8">
    <source>
        <dbReference type="Pfam" id="PF00156"/>
    </source>
</evidence>
<feature type="binding site" evidence="7">
    <location>
        <position position="146"/>
    </location>
    <ligand>
        <name>orotate</name>
        <dbReference type="ChEBI" id="CHEBI:30839"/>
    </ligand>
</feature>
<dbReference type="GO" id="GO:0019856">
    <property type="term" value="P:pyrimidine nucleobase biosynthetic process"/>
    <property type="evidence" value="ECO:0007669"/>
    <property type="project" value="InterPro"/>
</dbReference>
<comment type="caution">
    <text evidence="9">The sequence shown here is derived from an EMBL/GenBank/DDBJ whole genome shotgun (WGS) entry which is preliminary data.</text>
</comment>
<evidence type="ECO:0000256" key="5">
    <source>
        <dbReference type="ARBA" id="ARBA00022842"/>
    </source>
</evidence>
<dbReference type="InterPro" id="IPR006273">
    <property type="entry name" value="Orotate_PRibTrfase_bac"/>
</dbReference>
<dbReference type="AlphaFoldDB" id="A0A926D5T1"/>
<evidence type="ECO:0000313" key="10">
    <source>
        <dbReference type="Proteomes" id="UP000623172"/>
    </source>
</evidence>
<dbReference type="PANTHER" id="PTHR19278">
    <property type="entry name" value="OROTATE PHOSPHORIBOSYLTRANSFERASE"/>
    <property type="match status" value="1"/>
</dbReference>
<keyword evidence="4 7" id="KW-0808">Transferase</keyword>
<accession>A0A926D5T1</accession>
<name>A0A926D5T1_9FIRM</name>
<dbReference type="InterPro" id="IPR023031">
    <property type="entry name" value="OPRT"/>
</dbReference>
<dbReference type="SUPFAM" id="SSF53271">
    <property type="entry name" value="PRTase-like"/>
    <property type="match status" value="1"/>
</dbReference>
<keyword evidence="6 7" id="KW-0665">Pyrimidine biosynthesis</keyword>
<dbReference type="EC" id="2.4.2.10" evidence="2 7"/>
<comment type="cofactor">
    <cofactor evidence="7">
        <name>Mg(2+)</name>
        <dbReference type="ChEBI" id="CHEBI:18420"/>
    </cofactor>
</comment>
<gene>
    <name evidence="7" type="primary">pyrE</name>
    <name evidence="9" type="ORF">H8696_09980</name>
</gene>
<evidence type="ECO:0000256" key="4">
    <source>
        <dbReference type="ARBA" id="ARBA00022679"/>
    </source>
</evidence>
<evidence type="ECO:0000256" key="3">
    <source>
        <dbReference type="ARBA" id="ARBA00022676"/>
    </source>
</evidence>
<dbReference type="Pfam" id="PF00156">
    <property type="entry name" value="Pribosyltran"/>
    <property type="match status" value="1"/>
</dbReference>
<protein>
    <recommendedName>
        <fullName evidence="2 7">Orotate phosphoribosyltransferase</fullName>
        <shortName evidence="7">OPRT</shortName>
        <shortName evidence="7">OPRTase</shortName>
        <ecNumber evidence="2 7">2.4.2.10</ecNumber>
    </recommendedName>
</protein>
<dbReference type="GO" id="GO:0044205">
    <property type="term" value="P:'de novo' UMP biosynthetic process"/>
    <property type="evidence" value="ECO:0007669"/>
    <property type="project" value="UniProtKB-UniRule"/>
</dbReference>
<comment type="similarity">
    <text evidence="7">Belongs to the purine/pyrimidine phosphoribosyltransferase family. PyrE subfamily.</text>
</comment>
<evidence type="ECO:0000256" key="6">
    <source>
        <dbReference type="ARBA" id="ARBA00022975"/>
    </source>
</evidence>
<dbReference type="GO" id="GO:0004588">
    <property type="term" value="F:orotate phosphoribosyltransferase activity"/>
    <property type="evidence" value="ECO:0007669"/>
    <property type="project" value="UniProtKB-UniRule"/>
</dbReference>
<feature type="binding site" description="in other chain" evidence="7">
    <location>
        <begin position="114"/>
        <end position="122"/>
    </location>
    <ligand>
        <name>5-phospho-alpha-D-ribose 1-diphosphate</name>
        <dbReference type="ChEBI" id="CHEBI:58017"/>
        <note>ligand shared between dimeric partners</note>
    </ligand>
</feature>
<dbReference type="CDD" id="cd06223">
    <property type="entry name" value="PRTases_typeI"/>
    <property type="match status" value="1"/>
</dbReference>
<evidence type="ECO:0000313" key="9">
    <source>
        <dbReference type="EMBL" id="MBC8532171.1"/>
    </source>
</evidence>
<evidence type="ECO:0000256" key="1">
    <source>
        <dbReference type="ARBA" id="ARBA00004889"/>
    </source>
</evidence>
<dbReference type="InterPro" id="IPR000836">
    <property type="entry name" value="PRTase_dom"/>
</dbReference>
<comment type="function">
    <text evidence="7">Catalyzes the transfer of a ribosyl phosphate group from 5-phosphoribose 1-diphosphate to orotate, leading to the formation of orotidine monophosphate (OMP).</text>
</comment>
<evidence type="ECO:0000256" key="2">
    <source>
        <dbReference type="ARBA" id="ARBA00011971"/>
    </source>
</evidence>